<feature type="transmembrane region" description="Helical" evidence="6">
    <location>
        <begin position="12"/>
        <end position="34"/>
    </location>
</feature>
<organism evidence="8 9">
    <name type="scientific">Dimargaris cristalligena</name>
    <dbReference type="NCBI Taxonomy" id="215637"/>
    <lineage>
        <taxon>Eukaryota</taxon>
        <taxon>Fungi</taxon>
        <taxon>Fungi incertae sedis</taxon>
        <taxon>Zoopagomycota</taxon>
        <taxon>Kickxellomycotina</taxon>
        <taxon>Dimargaritomycetes</taxon>
        <taxon>Dimargaritales</taxon>
        <taxon>Dimargaritaceae</taxon>
        <taxon>Dimargaris</taxon>
    </lineage>
</organism>
<dbReference type="NCBIfam" id="TIGR01297">
    <property type="entry name" value="CDF"/>
    <property type="match status" value="1"/>
</dbReference>
<dbReference type="PANTHER" id="PTHR43840">
    <property type="entry name" value="MITOCHONDRIAL METAL TRANSPORTER 1-RELATED"/>
    <property type="match status" value="1"/>
</dbReference>
<dbReference type="EMBL" id="ML002692">
    <property type="protein sequence ID" value="RKP36239.1"/>
    <property type="molecule type" value="Genomic_DNA"/>
</dbReference>
<accession>A0A4V1J4P1</accession>
<proteinExistence type="predicted"/>
<name>A0A4V1J4P1_9FUNG</name>
<evidence type="ECO:0000256" key="6">
    <source>
        <dbReference type="SAM" id="Phobius"/>
    </source>
</evidence>
<dbReference type="InterPro" id="IPR058533">
    <property type="entry name" value="Cation_efflux_TM"/>
</dbReference>
<dbReference type="STRING" id="215637.A0A4V1J4P1"/>
<keyword evidence="9" id="KW-1185">Reference proteome</keyword>
<evidence type="ECO:0000256" key="3">
    <source>
        <dbReference type="ARBA" id="ARBA00022692"/>
    </source>
</evidence>
<reference evidence="9" key="1">
    <citation type="journal article" date="2018" name="Nat. Microbiol.">
        <title>Leveraging single-cell genomics to expand the fungal tree of life.</title>
        <authorList>
            <person name="Ahrendt S.R."/>
            <person name="Quandt C.A."/>
            <person name="Ciobanu D."/>
            <person name="Clum A."/>
            <person name="Salamov A."/>
            <person name="Andreopoulos B."/>
            <person name="Cheng J.F."/>
            <person name="Woyke T."/>
            <person name="Pelin A."/>
            <person name="Henrissat B."/>
            <person name="Reynolds N.K."/>
            <person name="Benny G.L."/>
            <person name="Smith M.E."/>
            <person name="James T.Y."/>
            <person name="Grigoriev I.V."/>
        </authorList>
    </citation>
    <scope>NUCLEOTIDE SEQUENCE [LARGE SCALE GENOMIC DNA]</scope>
    <source>
        <strain evidence="9">RSA 468</strain>
    </source>
</reference>
<evidence type="ECO:0000313" key="9">
    <source>
        <dbReference type="Proteomes" id="UP000268162"/>
    </source>
</evidence>
<feature type="non-terminal residue" evidence="8">
    <location>
        <position position="270"/>
    </location>
</feature>
<feature type="domain" description="Cation efflux protein transmembrane" evidence="7">
    <location>
        <begin position="141"/>
        <end position="252"/>
    </location>
</feature>
<feature type="domain" description="Cation efflux protein transmembrane" evidence="7">
    <location>
        <begin position="14"/>
        <end position="107"/>
    </location>
</feature>
<dbReference type="InterPro" id="IPR050291">
    <property type="entry name" value="CDF_Transporter"/>
</dbReference>
<dbReference type="AlphaFoldDB" id="A0A4V1J4P1"/>
<dbReference type="Gene3D" id="1.20.1510.10">
    <property type="entry name" value="Cation efflux protein transmembrane domain"/>
    <property type="match status" value="1"/>
</dbReference>
<dbReference type="GO" id="GO:0030003">
    <property type="term" value="P:intracellular monoatomic cation homeostasis"/>
    <property type="evidence" value="ECO:0007669"/>
    <property type="project" value="UniProtKB-ARBA"/>
</dbReference>
<feature type="transmembrane region" description="Helical" evidence="6">
    <location>
        <begin position="82"/>
        <end position="103"/>
    </location>
</feature>
<evidence type="ECO:0000256" key="2">
    <source>
        <dbReference type="ARBA" id="ARBA00022448"/>
    </source>
</evidence>
<dbReference type="GO" id="GO:0016020">
    <property type="term" value="C:membrane"/>
    <property type="evidence" value="ECO:0007669"/>
    <property type="project" value="UniProtKB-SubCell"/>
</dbReference>
<dbReference type="GO" id="GO:0008324">
    <property type="term" value="F:monoatomic cation transmembrane transporter activity"/>
    <property type="evidence" value="ECO:0007669"/>
    <property type="project" value="InterPro"/>
</dbReference>
<dbReference type="SUPFAM" id="SSF161111">
    <property type="entry name" value="Cation efflux protein transmembrane domain-like"/>
    <property type="match status" value="1"/>
</dbReference>
<comment type="subcellular location">
    <subcellularLocation>
        <location evidence="1">Membrane</location>
        <topology evidence="1">Multi-pass membrane protein</topology>
    </subcellularLocation>
</comment>
<keyword evidence="3 6" id="KW-0812">Transmembrane</keyword>
<evidence type="ECO:0000259" key="7">
    <source>
        <dbReference type="Pfam" id="PF01545"/>
    </source>
</evidence>
<gene>
    <name evidence="8" type="ORF">BJ085DRAFT_7600</name>
</gene>
<dbReference type="Proteomes" id="UP000268162">
    <property type="component" value="Unassembled WGS sequence"/>
</dbReference>
<evidence type="ECO:0000256" key="4">
    <source>
        <dbReference type="ARBA" id="ARBA00022989"/>
    </source>
</evidence>
<sequence length="270" mass="29093">LNGILDPGSRITLIGMATNVLLTAVKGVGGWYVFTNSASLIADAAHSLSDLISDFVTLFTFKMARRPADRKYPFGYGRFEPLGTLGVSFFLIAASVGIGQHSFELLYQMLPGLSDSLGQTLPRAFPPEVVESLKTHIMQIMVYIGNHIPEHHHEAAIPIHSSALWFAAVSVVAKELLYQSTMSVARKLNSQVLVANAWHHRSDAYSSIIAAAAILGAQLGVPILDPLGGMVVAAILIKNGCSIGWEAMQELVDRSALSSTQITKQVEQLL</sequence>
<dbReference type="Pfam" id="PF01545">
    <property type="entry name" value="Cation_efflux"/>
    <property type="match status" value="2"/>
</dbReference>
<evidence type="ECO:0000313" key="8">
    <source>
        <dbReference type="EMBL" id="RKP36239.1"/>
    </source>
</evidence>
<keyword evidence="2" id="KW-0813">Transport</keyword>
<protein>
    <recommendedName>
        <fullName evidence="7">Cation efflux protein transmembrane domain-containing protein</fullName>
    </recommendedName>
</protein>
<dbReference type="GO" id="GO:0098771">
    <property type="term" value="P:inorganic ion homeostasis"/>
    <property type="evidence" value="ECO:0007669"/>
    <property type="project" value="UniProtKB-ARBA"/>
</dbReference>
<dbReference type="PANTHER" id="PTHR43840:SF15">
    <property type="entry name" value="MITOCHONDRIAL METAL TRANSPORTER 1-RELATED"/>
    <property type="match status" value="1"/>
</dbReference>
<keyword evidence="4 6" id="KW-1133">Transmembrane helix</keyword>
<dbReference type="InterPro" id="IPR027469">
    <property type="entry name" value="Cation_efflux_TMD_sf"/>
</dbReference>
<feature type="non-terminal residue" evidence="8">
    <location>
        <position position="1"/>
    </location>
</feature>
<evidence type="ECO:0000256" key="1">
    <source>
        <dbReference type="ARBA" id="ARBA00004141"/>
    </source>
</evidence>
<keyword evidence="5 6" id="KW-0472">Membrane</keyword>
<dbReference type="InterPro" id="IPR002524">
    <property type="entry name" value="Cation_efflux"/>
</dbReference>
<feature type="transmembrane region" description="Helical" evidence="6">
    <location>
        <begin position="40"/>
        <end position="61"/>
    </location>
</feature>
<evidence type="ECO:0000256" key="5">
    <source>
        <dbReference type="ARBA" id="ARBA00023136"/>
    </source>
</evidence>